<proteinExistence type="predicted"/>
<comment type="caution">
    <text evidence="2">The sequence shown here is derived from an EMBL/GenBank/DDBJ whole genome shotgun (WGS) entry which is preliminary data.</text>
</comment>
<reference evidence="2 3" key="1">
    <citation type="journal article" date="2019" name="Nat. Microbiol.">
        <title>Mediterranean grassland soil C-N compound turnover is dependent on rainfall and depth, and is mediated by genomically divergent microorganisms.</title>
        <authorList>
            <person name="Diamond S."/>
            <person name="Andeer P.F."/>
            <person name="Li Z."/>
            <person name="Crits-Christoph A."/>
            <person name="Burstein D."/>
            <person name="Anantharaman K."/>
            <person name="Lane K.R."/>
            <person name="Thomas B.C."/>
            <person name="Pan C."/>
            <person name="Northen T.R."/>
            <person name="Banfield J.F."/>
        </authorList>
    </citation>
    <scope>NUCLEOTIDE SEQUENCE [LARGE SCALE GENOMIC DNA]</scope>
    <source>
        <strain evidence="2">WS_3</strain>
    </source>
</reference>
<sequence>MTLREMASISFDRGAGRRRRSGANAFAGGSEPPPARTLPRDHRGPSLGPAQGHHWPRTPGLAGLVALVATALSAAQGHAFTITRTSASTFYISTQAASNNIGSMYAAYRIQNTTVSSQPDVWVKLDTFTGGSVALATNEDGLYHLGRMDPGDTKMAYLYLSASAEVAAVQSHMVHIYDRRPDLPGPIELASQVFTFSEVRGSISAGANKVDVVVQGPNPGVLGGTVVLTVQGRTGTVGAGSTLEFSPAGLRDWPADKFEVYAATISFYTQAGSNCTTTLLGMFTDQLTIPWSTTSCYTAIYKLRARSTTTSSQVVSPIVHVASGTQYKHTDASSLASLDPISAIGSQIRLVKSVSPTTLANGGTASYRIRFSNTGSNSGCPPEEPNCKDVSLDDIVDVLP</sequence>
<evidence type="ECO:0000256" key="1">
    <source>
        <dbReference type="SAM" id="MobiDB-lite"/>
    </source>
</evidence>
<evidence type="ECO:0000313" key="3">
    <source>
        <dbReference type="Proteomes" id="UP000320184"/>
    </source>
</evidence>
<evidence type="ECO:0008006" key="4">
    <source>
        <dbReference type="Google" id="ProtNLM"/>
    </source>
</evidence>
<dbReference type="AlphaFoldDB" id="A0A538SRL2"/>
<dbReference type="EMBL" id="VBOT01000004">
    <property type="protein sequence ID" value="TMQ54035.1"/>
    <property type="molecule type" value="Genomic_DNA"/>
</dbReference>
<accession>A0A538SRL2</accession>
<dbReference type="Proteomes" id="UP000320184">
    <property type="component" value="Unassembled WGS sequence"/>
</dbReference>
<organism evidence="2 3">
    <name type="scientific">Eiseniibacteriota bacterium</name>
    <dbReference type="NCBI Taxonomy" id="2212470"/>
    <lineage>
        <taxon>Bacteria</taxon>
        <taxon>Candidatus Eiseniibacteriota</taxon>
    </lineage>
</organism>
<gene>
    <name evidence="2" type="ORF">E6K73_00505</name>
</gene>
<protein>
    <recommendedName>
        <fullName evidence="4">DUF11 domain-containing protein</fullName>
    </recommendedName>
</protein>
<feature type="non-terminal residue" evidence="2">
    <location>
        <position position="400"/>
    </location>
</feature>
<feature type="region of interest" description="Disordered" evidence="1">
    <location>
        <begin position="1"/>
        <end position="55"/>
    </location>
</feature>
<name>A0A538SRL2_UNCEI</name>
<evidence type="ECO:0000313" key="2">
    <source>
        <dbReference type="EMBL" id="TMQ54035.1"/>
    </source>
</evidence>